<organism evidence="1">
    <name type="scientific">Streptomyces pristinaespiralis</name>
    <dbReference type="NCBI Taxonomy" id="38300"/>
    <lineage>
        <taxon>Bacteria</taxon>
        <taxon>Bacillati</taxon>
        <taxon>Actinomycetota</taxon>
        <taxon>Actinomycetes</taxon>
        <taxon>Kitasatosporales</taxon>
        <taxon>Streptomycetaceae</taxon>
        <taxon>Streptomyces</taxon>
    </lineage>
</organism>
<sequence length="108" mass="11701">MRVENTTRALALRLGVTALALAASPVLLLAGGPLRRQYLRHAYRSGTRGLVCKEEGWVRPAYFVATNSALRVLCLPSERLLGKIRHAGLPSRRHPTGDAAGDDVDGTR</sequence>
<proteinExistence type="predicted"/>
<gene>
    <name evidence="1" type="ORF">SPRI_3890</name>
</gene>
<reference evidence="1 2" key="1">
    <citation type="submission" date="2015-08" db="EMBL/GenBank/DDBJ databases">
        <title>Genome sequence of the pristinamycin over-producing bacterium Streptomyces pristinaespiralis HCCB10218.</title>
        <authorList>
            <person name="Tian J."/>
            <person name="Yang J."/>
            <person name="Li L."/>
            <person name="Ruan L."/>
            <person name="Wei W."/>
            <person name="Zheng G."/>
            <person name="Wei Z."/>
            <person name="Yang S."/>
            <person name="Ge M."/>
            <person name="Jiang W."/>
            <person name="Lu Y."/>
        </authorList>
    </citation>
    <scope>NUCLEOTIDE SEQUENCE [LARGE SCALE GENOMIC DNA]</scope>
    <source>
        <strain evidence="1 2">HCCB 10218</strain>
    </source>
</reference>
<evidence type="ECO:0000313" key="2">
    <source>
        <dbReference type="Proteomes" id="UP000060513"/>
    </source>
</evidence>
<accession>A0A0M4DBL5</accession>
<name>A0A0M4DBL5_STRPR</name>
<protein>
    <submittedName>
        <fullName evidence="1">Uncharacterized protein</fullName>
    </submittedName>
</protein>
<dbReference type="PATRIC" id="fig|38300.4.peg.4084"/>
<dbReference type="RefSeq" id="WP_005315222.1">
    <property type="nucleotide sequence ID" value="NZ_CP011340.1"/>
</dbReference>
<dbReference type="EMBL" id="CP011340">
    <property type="protein sequence ID" value="ALC22196.1"/>
    <property type="molecule type" value="Genomic_DNA"/>
</dbReference>
<dbReference type="GeneID" id="97235080"/>
<dbReference type="AlphaFoldDB" id="A0A0M4DBL5"/>
<dbReference type="OMA" id="QYLRHAY"/>
<evidence type="ECO:0000313" key="1">
    <source>
        <dbReference type="EMBL" id="ALC22196.1"/>
    </source>
</evidence>
<dbReference type="Proteomes" id="UP000060513">
    <property type="component" value="Chromosome"/>
</dbReference>
<dbReference type="OrthoDB" id="4229328at2"/>
<dbReference type="KEGG" id="spri:SPRI_3890"/>